<comment type="caution">
    <text evidence="1">The sequence shown here is derived from an EMBL/GenBank/DDBJ whole genome shotgun (WGS) entry which is preliminary data.</text>
</comment>
<name>A0A161YDV9_COLIC</name>
<evidence type="ECO:0000313" key="1">
    <source>
        <dbReference type="EMBL" id="KZL88122.1"/>
    </source>
</evidence>
<sequence length="99" mass="10907">MCEVFIYKHVKCRCVWGQIAVPCGPSMGYTTCGQFGSGIAKQPLQLQKAEHRPCPTHDMYGLYDRNQVRVIKKITHGVKFGTGPSKQDAGVEVSCCAVM</sequence>
<dbReference type="EMBL" id="LFIW01000073">
    <property type="protein sequence ID" value="KZL88122.1"/>
    <property type="molecule type" value="Genomic_DNA"/>
</dbReference>
<gene>
    <name evidence="1" type="ORF">CI238_04957</name>
</gene>
<evidence type="ECO:0000313" key="2">
    <source>
        <dbReference type="Proteomes" id="UP000076584"/>
    </source>
</evidence>
<reference evidence="1 2" key="1">
    <citation type="submission" date="2015-06" db="EMBL/GenBank/DDBJ databases">
        <title>Survival trade-offs in plant roots during colonization by closely related pathogenic and mutualistic fungi.</title>
        <authorList>
            <person name="Hacquard S."/>
            <person name="Kracher B."/>
            <person name="Hiruma K."/>
            <person name="Weinman A."/>
            <person name="Muench P."/>
            <person name="Garrido Oter R."/>
            <person name="Ver Loren van Themaat E."/>
            <person name="Dallerey J.-F."/>
            <person name="Damm U."/>
            <person name="Henrissat B."/>
            <person name="Lespinet O."/>
            <person name="Thon M."/>
            <person name="Kemen E."/>
            <person name="McHardy A.C."/>
            <person name="Schulze-Lefert P."/>
            <person name="O'Connell R.J."/>
        </authorList>
    </citation>
    <scope>NUCLEOTIDE SEQUENCE [LARGE SCALE GENOMIC DNA]</scope>
    <source>
        <strain evidence="1 2">MAFF 238704</strain>
    </source>
</reference>
<dbReference type="Proteomes" id="UP000076584">
    <property type="component" value="Unassembled WGS sequence"/>
</dbReference>
<proteinExistence type="predicted"/>
<dbReference type="AlphaFoldDB" id="A0A161YDV9"/>
<protein>
    <submittedName>
        <fullName evidence="1">Nonselective cation channel</fullName>
    </submittedName>
</protein>
<accession>A0A161YDV9</accession>
<keyword evidence="2" id="KW-1185">Reference proteome</keyword>
<dbReference type="OrthoDB" id="406152at2759"/>
<organism evidence="1 2">
    <name type="scientific">Colletotrichum incanum</name>
    <name type="common">Soybean anthracnose fungus</name>
    <dbReference type="NCBI Taxonomy" id="1573173"/>
    <lineage>
        <taxon>Eukaryota</taxon>
        <taxon>Fungi</taxon>
        <taxon>Dikarya</taxon>
        <taxon>Ascomycota</taxon>
        <taxon>Pezizomycotina</taxon>
        <taxon>Sordariomycetes</taxon>
        <taxon>Hypocreomycetidae</taxon>
        <taxon>Glomerellales</taxon>
        <taxon>Glomerellaceae</taxon>
        <taxon>Colletotrichum</taxon>
        <taxon>Colletotrichum spaethianum species complex</taxon>
    </lineage>
</organism>